<dbReference type="PANTHER" id="PTHR37817">
    <property type="entry name" value="N-ACETYLTRANSFERASE EIS"/>
    <property type="match status" value="1"/>
</dbReference>
<feature type="binding site" evidence="4">
    <location>
        <begin position="120"/>
        <end position="121"/>
    </location>
    <ligand>
        <name>acetyl-CoA</name>
        <dbReference type="ChEBI" id="CHEBI:57288"/>
    </ligand>
</feature>
<feature type="active site" description="Proton acceptor; via carboxylate" evidence="4">
    <location>
        <position position="409"/>
    </location>
</feature>
<dbReference type="RefSeq" id="WP_061986509.1">
    <property type="nucleotide sequence ID" value="NZ_FOPQ01000004.1"/>
</dbReference>
<keyword evidence="9" id="KW-1185">Reference proteome</keyword>
<dbReference type="InterPro" id="IPR025559">
    <property type="entry name" value="Eis_dom"/>
</dbReference>
<keyword evidence="3 4" id="KW-0012">Acyltransferase</keyword>
<dbReference type="Gene3D" id="3.40.630.30">
    <property type="match status" value="2"/>
</dbReference>
<feature type="domain" description="N-acetyltransferase" evidence="5">
    <location>
        <begin position="4"/>
        <end position="147"/>
    </location>
</feature>
<evidence type="ECO:0000313" key="7">
    <source>
        <dbReference type="EMBL" id="OKA04420.1"/>
    </source>
</evidence>
<accession>A0A154MWE6</accession>
<dbReference type="InterPro" id="IPR041380">
    <property type="entry name" value="Acetyltransf_17"/>
</dbReference>
<dbReference type="GO" id="GO:0034069">
    <property type="term" value="F:aminoglycoside N-acetyltransferase activity"/>
    <property type="evidence" value="ECO:0007669"/>
    <property type="project" value="TreeGrafter"/>
</dbReference>
<dbReference type="InterPro" id="IPR051554">
    <property type="entry name" value="Acetyltransferase_Eis"/>
</dbReference>
<dbReference type="Gene3D" id="3.30.1050.10">
    <property type="entry name" value="SCP2 sterol-binding domain"/>
    <property type="match status" value="1"/>
</dbReference>
<evidence type="ECO:0000313" key="8">
    <source>
        <dbReference type="Proteomes" id="UP000076321"/>
    </source>
</evidence>
<evidence type="ECO:0000256" key="4">
    <source>
        <dbReference type="HAMAP-Rule" id="MF_01812"/>
    </source>
</evidence>
<dbReference type="EMBL" id="LQCI01000002">
    <property type="protein sequence ID" value="KZB88077.1"/>
    <property type="molecule type" value="Genomic_DNA"/>
</dbReference>
<protein>
    <submittedName>
        <fullName evidence="7">GNAT family N-acetyltransferase</fullName>
    </submittedName>
</protein>
<dbReference type="SUPFAM" id="SSF55729">
    <property type="entry name" value="Acyl-CoA N-acyltransferases (Nat)"/>
    <property type="match status" value="1"/>
</dbReference>
<evidence type="ECO:0000259" key="5">
    <source>
        <dbReference type="PROSITE" id="PS51186"/>
    </source>
</evidence>
<evidence type="ECO:0000256" key="2">
    <source>
        <dbReference type="ARBA" id="ARBA00022679"/>
    </source>
</evidence>
<dbReference type="Proteomes" id="UP000076321">
    <property type="component" value="Unassembled WGS sequence"/>
</dbReference>
<dbReference type="EMBL" id="LOBU02000022">
    <property type="protein sequence ID" value="OKA04420.1"/>
    <property type="molecule type" value="Genomic_DNA"/>
</dbReference>
<dbReference type="GO" id="GO:0030649">
    <property type="term" value="P:aminoglycoside antibiotic catabolic process"/>
    <property type="evidence" value="ECO:0007669"/>
    <property type="project" value="TreeGrafter"/>
</dbReference>
<evidence type="ECO:0000256" key="3">
    <source>
        <dbReference type="ARBA" id="ARBA00023315"/>
    </source>
</evidence>
<comment type="similarity">
    <text evidence="1 4">Belongs to the acetyltransferase Eis family.</text>
</comment>
<feature type="binding site" evidence="4">
    <location>
        <begin position="92"/>
        <end position="97"/>
    </location>
    <ligand>
        <name>acetyl-CoA</name>
        <dbReference type="ChEBI" id="CHEBI:57288"/>
    </ligand>
</feature>
<dbReference type="Pfam" id="PF17668">
    <property type="entry name" value="Acetyltransf_17"/>
    <property type="match status" value="1"/>
</dbReference>
<feature type="binding site" evidence="4">
    <location>
        <begin position="84"/>
        <end position="86"/>
    </location>
    <ligand>
        <name>acetyl-CoA</name>
        <dbReference type="ChEBI" id="CHEBI:57288"/>
    </ligand>
</feature>
<dbReference type="SUPFAM" id="SSF55718">
    <property type="entry name" value="SCP-like"/>
    <property type="match status" value="1"/>
</dbReference>
<dbReference type="PROSITE" id="PS51186">
    <property type="entry name" value="GNAT"/>
    <property type="match status" value="1"/>
</dbReference>
<organism evidence="6 8">
    <name type="scientific">Amycolatopsis regifaucium</name>
    <dbReference type="NCBI Taxonomy" id="546365"/>
    <lineage>
        <taxon>Bacteria</taxon>
        <taxon>Bacillati</taxon>
        <taxon>Actinomycetota</taxon>
        <taxon>Actinomycetes</taxon>
        <taxon>Pseudonocardiales</taxon>
        <taxon>Pseudonocardiaceae</taxon>
        <taxon>Amycolatopsis</taxon>
    </lineage>
</organism>
<evidence type="ECO:0000313" key="9">
    <source>
        <dbReference type="Proteomes" id="UP000186883"/>
    </source>
</evidence>
<dbReference type="Proteomes" id="UP000186883">
    <property type="component" value="Unassembled WGS sequence"/>
</dbReference>
<reference evidence="7 9" key="2">
    <citation type="submission" date="2016-11" db="EMBL/GenBank/DDBJ databases">
        <title>Genome sequencing of Amycolatopsis regifaucium.</title>
        <authorList>
            <person name="Mayilraj S."/>
            <person name="Kaur N."/>
        </authorList>
    </citation>
    <scope>NUCLEOTIDE SEQUENCE [LARGE SCALE GENOMIC DNA]</scope>
    <source>
        <strain evidence="7 9">GY080</strain>
    </source>
</reference>
<keyword evidence="2 4" id="KW-0808">Transferase</keyword>
<sequence>MSEFHVRAAAEGEQRACLELLVEALHGKPVSDEVWAKMVASWPAAGKFAAFDDQGTLVGIASSFDTELTVPGGRKLATAAVDGVGVRADWTRRGVLTSMMAAQLADLAARGVPLAALHASEGVIYGRFGYGAATYGKGVVVERPRARLRDGVGCDGVVRFVTPAEAVERVPALYRRFAGDRPGFIARPDMWWPGFFDRLVTGDEGYRVAVHSGPDGDDGFVVYQSVDVRDRQTPERGALLQIRELHAATPRAWAGLWRFLLSVDLVSSVEGRGRPMDEPIAELLTDPRAVNTTEVIDDLWVRLIDVLAALEARTYGPAEPVVLEVLEVLDRQLPANNGRYVVGQSGVQRTTAEPDLRLGVDTLASLYLGHGLFSDQVLAGRVEVLDEAAAARADTLFHTARAPWCGTFF</sequence>
<dbReference type="InterPro" id="IPR036527">
    <property type="entry name" value="SCP2_sterol-bd_dom_sf"/>
</dbReference>
<evidence type="ECO:0000313" key="6">
    <source>
        <dbReference type="EMBL" id="KZB88077.1"/>
    </source>
</evidence>
<dbReference type="OrthoDB" id="8399956at2"/>
<gene>
    <name evidence="7" type="ORF">ATP06_0231420</name>
    <name evidence="6" type="ORF">AVL48_19085</name>
</gene>
<comment type="subunit">
    <text evidence="4">Homohexamer; trimer of dimers.</text>
</comment>
<dbReference type="AlphaFoldDB" id="A0A154MWE6"/>
<name>A0A154MWE6_9PSEU</name>
<dbReference type="Pfam" id="PF13530">
    <property type="entry name" value="SCP2_2"/>
    <property type="match status" value="1"/>
</dbReference>
<dbReference type="InterPro" id="IPR000182">
    <property type="entry name" value="GNAT_dom"/>
</dbReference>
<comment type="caution">
    <text evidence="6">The sequence shown here is derived from an EMBL/GenBank/DDBJ whole genome shotgun (WGS) entry which is preliminary data.</text>
</comment>
<evidence type="ECO:0000256" key="1">
    <source>
        <dbReference type="ARBA" id="ARBA00009213"/>
    </source>
</evidence>
<proteinExistence type="inferred from homology"/>
<dbReference type="InterPro" id="IPR022902">
    <property type="entry name" value="NAcTrfase_Eis"/>
</dbReference>
<dbReference type="InterPro" id="IPR016181">
    <property type="entry name" value="Acyl_CoA_acyltransferase"/>
</dbReference>
<dbReference type="NCBIfam" id="NF002367">
    <property type="entry name" value="PRK01346.1-4"/>
    <property type="match status" value="1"/>
</dbReference>
<reference evidence="6 8" key="1">
    <citation type="submission" date="2015-12" db="EMBL/GenBank/DDBJ databases">
        <title>Amycolatopsis regifaucium genome sequencing and assembly.</title>
        <authorList>
            <person name="Mayilraj S."/>
        </authorList>
    </citation>
    <scope>NUCLEOTIDE SEQUENCE [LARGE SCALE GENOMIC DNA]</scope>
    <source>
        <strain evidence="6 8">GY080</strain>
    </source>
</reference>
<feature type="active site" description="Proton donor" evidence="4">
    <location>
        <position position="125"/>
    </location>
</feature>
<dbReference type="Pfam" id="PF13527">
    <property type="entry name" value="Acetyltransf_9"/>
    <property type="match status" value="1"/>
</dbReference>
<dbReference type="PANTHER" id="PTHR37817:SF1">
    <property type="entry name" value="N-ACETYLTRANSFERASE EIS"/>
    <property type="match status" value="1"/>
</dbReference>
<dbReference type="HAMAP" id="MF_01812">
    <property type="entry name" value="Eis"/>
    <property type="match status" value="1"/>
</dbReference>